<feature type="transmembrane region" description="Helical" evidence="6">
    <location>
        <begin position="105"/>
        <end position="128"/>
    </location>
</feature>
<organism evidence="7 8">
    <name type="scientific">Cephalotrichum gorgonifer</name>
    <dbReference type="NCBI Taxonomy" id="2041049"/>
    <lineage>
        <taxon>Eukaryota</taxon>
        <taxon>Fungi</taxon>
        <taxon>Dikarya</taxon>
        <taxon>Ascomycota</taxon>
        <taxon>Pezizomycotina</taxon>
        <taxon>Sordariomycetes</taxon>
        <taxon>Hypocreomycetidae</taxon>
        <taxon>Microascales</taxon>
        <taxon>Microascaceae</taxon>
        <taxon>Cephalotrichum</taxon>
    </lineage>
</organism>
<feature type="transmembrane region" description="Helical" evidence="6">
    <location>
        <begin position="54"/>
        <end position="73"/>
    </location>
</feature>
<keyword evidence="8" id="KW-1185">Reference proteome</keyword>
<feature type="compositionally biased region" description="Basic residues" evidence="5">
    <location>
        <begin position="302"/>
        <end position="316"/>
    </location>
</feature>
<evidence type="ECO:0000313" key="7">
    <source>
        <dbReference type="EMBL" id="SPN99866.1"/>
    </source>
</evidence>
<accession>A0AAE8MTP9</accession>
<protein>
    <submittedName>
        <fullName evidence="7">Related to phospholipid-translocating ATPase</fullName>
    </submittedName>
</protein>
<dbReference type="Proteomes" id="UP001187682">
    <property type="component" value="Unassembled WGS sequence"/>
</dbReference>
<reference evidence="7" key="1">
    <citation type="submission" date="2018-03" db="EMBL/GenBank/DDBJ databases">
        <authorList>
            <person name="Guldener U."/>
        </authorList>
    </citation>
    <scope>NUCLEOTIDE SEQUENCE</scope>
</reference>
<feature type="region of interest" description="Disordered" evidence="5">
    <location>
        <begin position="295"/>
        <end position="318"/>
    </location>
</feature>
<sequence length="349" mass="38594">MSTPTPTIGDSPTGTATTTSTATCVTAVPGKYGEVPIDACNSNWAFHPSFGGNLAWAVLMGLTTCIHLLQAILYKKKYAWVIIMGAAWETGSFALRTVGSRHQQVLAYNVVSTVLLLLAPLWINAFVYMTISRLIHFVHVDQKVMRLRAALLTKVFVWLDVVCFLVQGSGGSLLASDDHKIADIGKKIYIAGIAVQAAIIIVFGGLTAQFYRELDSKGRMDRPVKMTKWLVIVLFANLVLIMFIPGANSDNPLLTNEIYVYCLDALPVLIGLLLLNVLHPGMVLRGPDSEFPRVSRAEKKEMKRAKKEAKMRKKKVGRGEWVEVDNSELASLDPRTEYQRYSSPEPVRN</sequence>
<evidence type="ECO:0000256" key="6">
    <source>
        <dbReference type="SAM" id="Phobius"/>
    </source>
</evidence>
<evidence type="ECO:0000256" key="3">
    <source>
        <dbReference type="ARBA" id="ARBA00022989"/>
    </source>
</evidence>
<gene>
    <name evidence="7" type="ORF">DNG_02718</name>
</gene>
<feature type="transmembrane region" description="Helical" evidence="6">
    <location>
        <begin position="258"/>
        <end position="278"/>
    </location>
</feature>
<dbReference type="InterPro" id="IPR007568">
    <property type="entry name" value="RTA1"/>
</dbReference>
<dbReference type="EMBL" id="ONZQ02000003">
    <property type="protein sequence ID" value="SPN99866.1"/>
    <property type="molecule type" value="Genomic_DNA"/>
</dbReference>
<evidence type="ECO:0000313" key="8">
    <source>
        <dbReference type="Proteomes" id="UP001187682"/>
    </source>
</evidence>
<dbReference type="PANTHER" id="PTHR31465">
    <property type="entry name" value="PROTEIN RTA1-RELATED"/>
    <property type="match status" value="1"/>
</dbReference>
<dbReference type="GO" id="GO:0016020">
    <property type="term" value="C:membrane"/>
    <property type="evidence" value="ECO:0007669"/>
    <property type="project" value="UniProtKB-SubCell"/>
</dbReference>
<dbReference type="AlphaFoldDB" id="A0AAE8MTP9"/>
<keyword evidence="2 6" id="KW-0812">Transmembrane</keyword>
<evidence type="ECO:0000256" key="2">
    <source>
        <dbReference type="ARBA" id="ARBA00022692"/>
    </source>
</evidence>
<comment type="caution">
    <text evidence="7">The sequence shown here is derived from an EMBL/GenBank/DDBJ whole genome shotgun (WGS) entry which is preliminary data.</text>
</comment>
<dbReference type="Pfam" id="PF04479">
    <property type="entry name" value="RTA1"/>
    <property type="match status" value="1"/>
</dbReference>
<keyword evidence="4 6" id="KW-0472">Membrane</keyword>
<comment type="subcellular location">
    <subcellularLocation>
        <location evidence="1">Membrane</location>
        <topology evidence="1">Multi-pass membrane protein</topology>
    </subcellularLocation>
</comment>
<evidence type="ECO:0000256" key="5">
    <source>
        <dbReference type="SAM" id="MobiDB-lite"/>
    </source>
</evidence>
<feature type="transmembrane region" description="Helical" evidence="6">
    <location>
        <begin position="80"/>
        <end position="99"/>
    </location>
</feature>
<evidence type="ECO:0000256" key="1">
    <source>
        <dbReference type="ARBA" id="ARBA00004141"/>
    </source>
</evidence>
<evidence type="ECO:0000256" key="4">
    <source>
        <dbReference type="ARBA" id="ARBA00023136"/>
    </source>
</evidence>
<feature type="transmembrane region" description="Helical" evidence="6">
    <location>
        <begin position="229"/>
        <end position="246"/>
    </location>
</feature>
<name>A0AAE8MTP9_9PEZI</name>
<feature type="transmembrane region" description="Helical" evidence="6">
    <location>
        <begin position="149"/>
        <end position="168"/>
    </location>
</feature>
<keyword evidence="3 6" id="KW-1133">Transmembrane helix</keyword>
<dbReference type="PANTHER" id="PTHR31465:SF15">
    <property type="entry name" value="LIPID TRANSPORTER ATNI-RELATED"/>
    <property type="match status" value="1"/>
</dbReference>
<proteinExistence type="predicted"/>
<feature type="transmembrane region" description="Helical" evidence="6">
    <location>
        <begin position="188"/>
        <end position="208"/>
    </location>
</feature>